<evidence type="ECO:0000313" key="1">
    <source>
        <dbReference type="EMBL" id="MBC8573628.1"/>
    </source>
</evidence>
<proteinExistence type="predicted"/>
<name>A0ABR7ND47_9FIRM</name>
<accession>A0ABR7ND47</accession>
<evidence type="ECO:0000313" key="2">
    <source>
        <dbReference type="Proteomes" id="UP000657421"/>
    </source>
</evidence>
<dbReference type="RefSeq" id="WP_249308916.1">
    <property type="nucleotide sequence ID" value="NZ_JACRSZ010000011.1"/>
</dbReference>
<sequence length="240" mass="27230">MDLKISPRNKNDRGGVACMPLRRNVPEGREGWKLTTCPNCGRECWEMPLLDVVKAQGASALCTECALKQGAEKTIEKNIGAYAVYLAKKENIVNMKSKCGSMKELNRDLQEFFVKCGVTDEDVAVVKKNGEEYIVIEETVGQNIMHIITEKMTAQGHMTYAVAEDYLKNGSDPLGKVDVKTNADRIRSMTDEELADWLSNMCCFEKDDEPYKSIYNIDRNEEEEIYDSYGDLLKWLREEA</sequence>
<dbReference type="EMBL" id="JACRSZ010000011">
    <property type="protein sequence ID" value="MBC8573628.1"/>
    <property type="molecule type" value="Genomic_DNA"/>
</dbReference>
<keyword evidence="2" id="KW-1185">Reference proteome</keyword>
<dbReference type="Proteomes" id="UP000657421">
    <property type="component" value="Unassembled WGS sequence"/>
</dbReference>
<reference evidence="1 2" key="1">
    <citation type="submission" date="2020-08" db="EMBL/GenBank/DDBJ databases">
        <title>Genome public.</title>
        <authorList>
            <person name="Liu C."/>
            <person name="Sun Q."/>
        </authorList>
    </citation>
    <scope>NUCLEOTIDE SEQUENCE [LARGE SCALE GENOMIC DNA]</scope>
    <source>
        <strain evidence="1 2">NSJ-46</strain>
    </source>
</reference>
<protein>
    <submittedName>
        <fullName evidence="1">Uncharacterized protein</fullName>
    </submittedName>
</protein>
<comment type="caution">
    <text evidence="1">The sequence shown here is derived from an EMBL/GenBank/DDBJ whole genome shotgun (WGS) entry which is preliminary data.</text>
</comment>
<organism evidence="1 2">
    <name type="scientific">Jingyaoa shaoxingensis</name>
    <dbReference type="NCBI Taxonomy" id="2763671"/>
    <lineage>
        <taxon>Bacteria</taxon>
        <taxon>Bacillati</taxon>
        <taxon>Bacillota</taxon>
        <taxon>Clostridia</taxon>
        <taxon>Lachnospirales</taxon>
        <taxon>Lachnospiraceae</taxon>
        <taxon>Jingyaoa</taxon>
    </lineage>
</organism>
<gene>
    <name evidence="1" type="ORF">H8716_11130</name>
</gene>